<evidence type="ECO:0000313" key="3">
    <source>
        <dbReference type="Proteomes" id="UP000654670"/>
    </source>
</evidence>
<protein>
    <submittedName>
        <fullName evidence="2">Amidase</fullName>
    </submittedName>
</protein>
<reference evidence="2" key="1">
    <citation type="journal article" date="2014" name="Int. J. Syst. Evol. Microbiol.">
        <title>Complete genome sequence of Corynebacterium casei LMG S-19264T (=DSM 44701T), isolated from a smear-ripened cheese.</title>
        <authorList>
            <consortium name="US DOE Joint Genome Institute (JGI-PGF)"/>
            <person name="Walter F."/>
            <person name="Albersmeier A."/>
            <person name="Kalinowski J."/>
            <person name="Ruckert C."/>
        </authorList>
    </citation>
    <scope>NUCLEOTIDE SEQUENCE</scope>
    <source>
        <strain evidence="2">JCM 15325</strain>
    </source>
</reference>
<dbReference type="RefSeq" id="WP_188803755.1">
    <property type="nucleotide sequence ID" value="NZ_BMOK01000011.1"/>
</dbReference>
<gene>
    <name evidence="2" type="ORF">GCM10007968_24440</name>
</gene>
<feature type="domain" description="Amidase" evidence="1">
    <location>
        <begin position="23"/>
        <end position="175"/>
    </location>
</feature>
<dbReference type="Gene3D" id="3.90.1300.10">
    <property type="entry name" value="Amidase signature (AS) domain"/>
    <property type="match status" value="1"/>
</dbReference>
<organism evidence="2 3">
    <name type="scientific">Sporolactobacillus putidus</name>
    <dbReference type="NCBI Taxonomy" id="492735"/>
    <lineage>
        <taxon>Bacteria</taxon>
        <taxon>Bacillati</taxon>
        <taxon>Bacillota</taxon>
        <taxon>Bacilli</taxon>
        <taxon>Bacillales</taxon>
        <taxon>Sporolactobacillaceae</taxon>
        <taxon>Sporolactobacillus</taxon>
    </lineage>
</organism>
<dbReference type="PANTHER" id="PTHR46310">
    <property type="entry name" value="AMIDASE 1"/>
    <property type="match status" value="1"/>
</dbReference>
<evidence type="ECO:0000259" key="1">
    <source>
        <dbReference type="Pfam" id="PF01425"/>
    </source>
</evidence>
<dbReference type="SUPFAM" id="SSF75304">
    <property type="entry name" value="Amidase signature (AS) enzymes"/>
    <property type="match status" value="1"/>
</dbReference>
<feature type="domain" description="Amidase" evidence="1">
    <location>
        <begin position="280"/>
        <end position="381"/>
    </location>
</feature>
<dbReference type="AlphaFoldDB" id="A0A917W3I8"/>
<dbReference type="Pfam" id="PF01425">
    <property type="entry name" value="Amidase"/>
    <property type="match status" value="2"/>
</dbReference>
<dbReference type="PROSITE" id="PS00571">
    <property type="entry name" value="AMIDASES"/>
    <property type="match status" value="1"/>
</dbReference>
<name>A0A917W3I8_9BACL</name>
<dbReference type="PANTHER" id="PTHR46310:SF7">
    <property type="entry name" value="AMIDASE 1"/>
    <property type="match status" value="1"/>
</dbReference>
<proteinExistence type="predicted"/>
<dbReference type="NCBIfam" id="NF006169">
    <property type="entry name" value="PRK08310.1"/>
    <property type="match status" value="1"/>
</dbReference>
<dbReference type="Proteomes" id="UP000654670">
    <property type="component" value="Unassembled WGS sequence"/>
</dbReference>
<dbReference type="InterPro" id="IPR023631">
    <property type="entry name" value="Amidase_dom"/>
</dbReference>
<dbReference type="InterPro" id="IPR020556">
    <property type="entry name" value="Amidase_CS"/>
</dbReference>
<dbReference type="InterPro" id="IPR036928">
    <property type="entry name" value="AS_sf"/>
</dbReference>
<keyword evidence="3" id="KW-1185">Reference proteome</keyword>
<comment type="caution">
    <text evidence="2">The sequence shown here is derived from an EMBL/GenBank/DDBJ whole genome shotgun (WGS) entry which is preliminary data.</text>
</comment>
<accession>A0A917W3I8</accession>
<dbReference type="EMBL" id="BMOK01000011">
    <property type="protein sequence ID" value="GGL59581.1"/>
    <property type="molecule type" value="Genomic_DNA"/>
</dbReference>
<reference evidence="2" key="2">
    <citation type="submission" date="2020-09" db="EMBL/GenBank/DDBJ databases">
        <authorList>
            <person name="Sun Q."/>
            <person name="Ohkuma M."/>
        </authorList>
    </citation>
    <scope>NUCLEOTIDE SEQUENCE</scope>
    <source>
        <strain evidence="2">JCM 15325</strain>
    </source>
</reference>
<evidence type="ECO:0000313" key="2">
    <source>
        <dbReference type="EMBL" id="GGL59581.1"/>
    </source>
</evidence>
<sequence>MAEKNRFGAFNRDGMDIAPLGQGVLDRLSFAVKDVFAVEGHVNSAGNPTWERTHDPAGRHADAVRRLLENGARLRGMTVTDELMYSLKGDNIHYPPTINPRFPEAYSGGSSSGSAVAVASREVDFAIGTDTGGSIRIPSSYCGLFGIRPSHGMISLDGVIPLAPSFDTVGWMSRSPGILADVGDCLLPPGETVDYKNFYLLEEAWDLVGEPSVKEALTEFRNALFPQKAIRTCHLPVATLPELAETFRILQGWEAWQSHGDWIIRNHPKFGKDIAGRFTAASEMKKDDTYRRAVQLKADFSEQLRDFLGEGSLLIIPTTYGPAPKRNATYEESEKVRAQTMKLTCIAGVSGLPQVTIPLADKGRPVGLSFVSGYGTDRQLLEFIKNLSID</sequence>